<protein>
    <submittedName>
        <fullName evidence="1">Uncharacterized protein</fullName>
    </submittedName>
</protein>
<sequence>MTTERAKVRPPGIQRPYGNVAWLGAAHGGVARSDGVRGKARARVKARHVRTKALVAVAWHVQMLTGVCGGC</sequence>
<accession>A0A5D2AWI5</accession>
<reference evidence="1 2" key="1">
    <citation type="submission" date="2019-06" db="EMBL/GenBank/DDBJ databases">
        <title>WGS assembly of Gossypium darwinii.</title>
        <authorList>
            <person name="Chen Z.J."/>
            <person name="Sreedasyam A."/>
            <person name="Ando A."/>
            <person name="Song Q."/>
            <person name="De L."/>
            <person name="Hulse-Kemp A."/>
            <person name="Ding M."/>
            <person name="Ye W."/>
            <person name="Kirkbride R."/>
            <person name="Jenkins J."/>
            <person name="Plott C."/>
            <person name="Lovell J."/>
            <person name="Lin Y.-M."/>
            <person name="Vaughn R."/>
            <person name="Liu B."/>
            <person name="Li W."/>
            <person name="Simpson S."/>
            <person name="Scheffler B."/>
            <person name="Saski C."/>
            <person name="Grover C."/>
            <person name="Hu G."/>
            <person name="Conover J."/>
            <person name="Carlson J."/>
            <person name="Shu S."/>
            <person name="Boston L."/>
            <person name="Williams M."/>
            <person name="Peterson D."/>
            <person name="Mcgee K."/>
            <person name="Jones D."/>
            <person name="Wendel J."/>
            <person name="Stelly D."/>
            <person name="Grimwood J."/>
            <person name="Schmutz J."/>
        </authorList>
    </citation>
    <scope>NUCLEOTIDE SEQUENCE [LARGE SCALE GENOMIC DNA]</scope>
    <source>
        <strain evidence="1">1808015.09</strain>
    </source>
</reference>
<dbReference type="Proteomes" id="UP000323506">
    <property type="component" value="Chromosome D10"/>
</dbReference>
<evidence type="ECO:0000313" key="1">
    <source>
        <dbReference type="EMBL" id="TYG49244.1"/>
    </source>
</evidence>
<dbReference type="AlphaFoldDB" id="A0A5D2AWI5"/>
<organism evidence="1 2">
    <name type="scientific">Gossypium darwinii</name>
    <name type="common">Darwin's cotton</name>
    <name type="synonym">Gossypium barbadense var. darwinii</name>
    <dbReference type="NCBI Taxonomy" id="34276"/>
    <lineage>
        <taxon>Eukaryota</taxon>
        <taxon>Viridiplantae</taxon>
        <taxon>Streptophyta</taxon>
        <taxon>Embryophyta</taxon>
        <taxon>Tracheophyta</taxon>
        <taxon>Spermatophyta</taxon>
        <taxon>Magnoliopsida</taxon>
        <taxon>eudicotyledons</taxon>
        <taxon>Gunneridae</taxon>
        <taxon>Pentapetalae</taxon>
        <taxon>rosids</taxon>
        <taxon>malvids</taxon>
        <taxon>Malvales</taxon>
        <taxon>Malvaceae</taxon>
        <taxon>Malvoideae</taxon>
        <taxon>Gossypium</taxon>
    </lineage>
</organism>
<keyword evidence="2" id="KW-1185">Reference proteome</keyword>
<dbReference type="EMBL" id="CM017710">
    <property type="protein sequence ID" value="TYG49244.1"/>
    <property type="molecule type" value="Genomic_DNA"/>
</dbReference>
<proteinExistence type="predicted"/>
<evidence type="ECO:0000313" key="2">
    <source>
        <dbReference type="Proteomes" id="UP000323506"/>
    </source>
</evidence>
<gene>
    <name evidence="1" type="ORF">ES288_D10G078800v1</name>
</gene>
<name>A0A5D2AWI5_GOSDA</name>